<comment type="subcellular location">
    <subcellularLocation>
        <location evidence="2">Chromosome</location>
    </subcellularLocation>
    <subcellularLocation>
        <location evidence="1">Nucleus</location>
    </subcellularLocation>
</comment>
<evidence type="ECO:0000256" key="9">
    <source>
        <dbReference type="ARBA" id="ARBA00022833"/>
    </source>
</evidence>
<feature type="compositionally biased region" description="Basic and acidic residues" evidence="14">
    <location>
        <begin position="680"/>
        <end position="696"/>
    </location>
</feature>
<dbReference type="Pfam" id="PF17907">
    <property type="entry name" value="AWS"/>
    <property type="match status" value="1"/>
</dbReference>
<protein>
    <recommendedName>
        <fullName evidence="22">Histone-lysine N-methyltransferase</fullName>
    </recommendedName>
</protein>
<dbReference type="Gene3D" id="1.20.920.10">
    <property type="entry name" value="Bromodomain-like"/>
    <property type="match status" value="1"/>
</dbReference>
<evidence type="ECO:0000313" key="21">
    <source>
        <dbReference type="Proteomes" id="UP000019118"/>
    </source>
</evidence>
<dbReference type="GO" id="GO:0003682">
    <property type="term" value="F:chromatin binding"/>
    <property type="evidence" value="ECO:0007669"/>
    <property type="project" value="InterPro"/>
</dbReference>
<dbReference type="InterPro" id="IPR013083">
    <property type="entry name" value="Znf_RING/FYVE/PHD"/>
</dbReference>
<dbReference type="InterPro" id="IPR006560">
    <property type="entry name" value="AWS_dom"/>
</dbReference>
<evidence type="ECO:0000256" key="11">
    <source>
        <dbReference type="ARBA" id="ARBA00023117"/>
    </source>
</evidence>
<feature type="region of interest" description="Disordered" evidence="14">
    <location>
        <begin position="1118"/>
        <end position="1158"/>
    </location>
</feature>
<dbReference type="GO" id="GO:0006355">
    <property type="term" value="P:regulation of DNA-templated transcription"/>
    <property type="evidence" value="ECO:0007669"/>
    <property type="project" value="TreeGrafter"/>
</dbReference>
<evidence type="ECO:0000259" key="19">
    <source>
        <dbReference type="PROSITE" id="PS51215"/>
    </source>
</evidence>
<dbReference type="SMART" id="SM00249">
    <property type="entry name" value="PHD"/>
    <property type="match status" value="1"/>
</dbReference>
<dbReference type="PROSITE" id="PS50868">
    <property type="entry name" value="POST_SET"/>
    <property type="match status" value="1"/>
</dbReference>
<keyword evidence="8" id="KW-0863">Zinc-finger</keyword>
<evidence type="ECO:0000256" key="12">
    <source>
        <dbReference type="ARBA" id="ARBA00023242"/>
    </source>
</evidence>
<evidence type="ECO:0000256" key="4">
    <source>
        <dbReference type="ARBA" id="ARBA00022603"/>
    </source>
</evidence>
<dbReference type="Pfam" id="PF00856">
    <property type="entry name" value="SET"/>
    <property type="match status" value="1"/>
</dbReference>
<dbReference type="InterPro" id="IPR043151">
    <property type="entry name" value="BAH_sf"/>
</dbReference>
<feature type="compositionally biased region" description="Basic residues" evidence="14">
    <location>
        <begin position="776"/>
        <end position="793"/>
    </location>
</feature>
<feature type="domain" description="BAH" evidence="18">
    <location>
        <begin position="1995"/>
        <end position="2131"/>
    </location>
</feature>
<feature type="compositionally biased region" description="Low complexity" evidence="14">
    <location>
        <begin position="66"/>
        <end position="102"/>
    </location>
</feature>
<dbReference type="InterPro" id="IPR019786">
    <property type="entry name" value="Zinc_finger_PHD-type_CS"/>
</dbReference>
<evidence type="ECO:0000259" key="15">
    <source>
        <dbReference type="PROSITE" id="PS50014"/>
    </source>
</evidence>
<feature type="region of interest" description="Disordered" evidence="14">
    <location>
        <begin position="958"/>
        <end position="994"/>
    </location>
</feature>
<dbReference type="Proteomes" id="UP000019118">
    <property type="component" value="Unassembled WGS sequence"/>
</dbReference>
<dbReference type="InterPro" id="IPR001965">
    <property type="entry name" value="Znf_PHD"/>
</dbReference>
<dbReference type="SMART" id="SM00317">
    <property type="entry name" value="SET"/>
    <property type="match status" value="1"/>
</dbReference>
<feature type="compositionally biased region" description="Acidic residues" evidence="14">
    <location>
        <begin position="54"/>
        <end position="65"/>
    </location>
</feature>
<dbReference type="InterPro" id="IPR001214">
    <property type="entry name" value="SET_dom"/>
</dbReference>
<evidence type="ECO:0000256" key="1">
    <source>
        <dbReference type="ARBA" id="ARBA00004123"/>
    </source>
</evidence>
<feature type="domain" description="SET" evidence="16">
    <location>
        <begin position="1504"/>
        <end position="1620"/>
    </location>
</feature>
<feature type="compositionally biased region" description="Polar residues" evidence="14">
    <location>
        <begin position="1"/>
        <end position="19"/>
    </location>
</feature>
<dbReference type="InterPro" id="IPR046341">
    <property type="entry name" value="SET_dom_sf"/>
</dbReference>
<keyword evidence="4" id="KW-0489">Methyltransferase</keyword>
<keyword evidence="10" id="KW-0156">Chromatin regulator</keyword>
<dbReference type="InterPro" id="IPR036427">
    <property type="entry name" value="Bromodomain-like_sf"/>
</dbReference>
<dbReference type="InterPro" id="IPR001487">
    <property type="entry name" value="Bromodomain"/>
</dbReference>
<feature type="compositionally biased region" description="Polar residues" evidence="14">
    <location>
        <begin position="309"/>
        <end position="328"/>
    </location>
</feature>
<feature type="region of interest" description="Disordered" evidence="14">
    <location>
        <begin position="1293"/>
        <end position="1354"/>
    </location>
</feature>
<evidence type="ECO:0000259" key="16">
    <source>
        <dbReference type="PROSITE" id="PS50280"/>
    </source>
</evidence>
<dbReference type="PANTHER" id="PTHR46147:SF3">
    <property type="entry name" value="HISTONE-LYSINE N-METHYLTRANSFERASE ASH1"/>
    <property type="match status" value="1"/>
</dbReference>
<dbReference type="GO" id="GO:0005694">
    <property type="term" value="C:chromosome"/>
    <property type="evidence" value="ECO:0007669"/>
    <property type="project" value="UniProtKB-SubCell"/>
</dbReference>
<evidence type="ECO:0000256" key="7">
    <source>
        <dbReference type="ARBA" id="ARBA00022723"/>
    </source>
</evidence>
<feature type="compositionally biased region" description="Basic and acidic residues" evidence="14">
    <location>
        <begin position="653"/>
        <end position="667"/>
    </location>
</feature>
<reference evidence="21" key="1">
    <citation type="journal article" date="2013" name="Genome Biol.">
        <title>Draft genome of the mountain pine beetle, Dendroctonus ponderosae Hopkins, a major forest pest.</title>
        <authorList>
            <person name="Keeling C.I."/>
            <person name="Yuen M.M."/>
            <person name="Liao N.Y."/>
            <person name="Docking T.R."/>
            <person name="Chan S.K."/>
            <person name="Taylor G.A."/>
            <person name="Palmquist D.L."/>
            <person name="Jackman S.D."/>
            <person name="Nguyen A."/>
            <person name="Li M."/>
            <person name="Henderson H."/>
            <person name="Janes J.K."/>
            <person name="Zhao Y."/>
            <person name="Pandoh P."/>
            <person name="Moore R."/>
            <person name="Sperling F.A."/>
            <person name="Huber D.P."/>
            <person name="Birol I."/>
            <person name="Jones S.J."/>
            <person name="Bohlmann J."/>
        </authorList>
    </citation>
    <scope>NUCLEOTIDE SEQUENCE</scope>
</reference>
<dbReference type="PROSITE" id="PS01359">
    <property type="entry name" value="ZF_PHD_1"/>
    <property type="match status" value="1"/>
</dbReference>
<keyword evidence="9" id="KW-0862">Zinc</keyword>
<dbReference type="GeneID" id="109540203"/>
<dbReference type="Pfam" id="PF20826">
    <property type="entry name" value="PHD_5"/>
    <property type="match status" value="1"/>
</dbReference>
<feature type="domain" description="Post-SET" evidence="17">
    <location>
        <begin position="1628"/>
        <end position="1644"/>
    </location>
</feature>
<dbReference type="Gene3D" id="2.170.270.10">
    <property type="entry name" value="SET domain"/>
    <property type="match status" value="1"/>
</dbReference>
<evidence type="ECO:0000256" key="2">
    <source>
        <dbReference type="ARBA" id="ARBA00004286"/>
    </source>
</evidence>
<dbReference type="PANTHER" id="PTHR46147">
    <property type="entry name" value="HISTONE-LYSINE N-METHYLTRANSFERASE ASH1"/>
    <property type="match status" value="1"/>
</dbReference>
<feature type="compositionally biased region" description="Basic and acidic residues" evidence="14">
    <location>
        <begin position="357"/>
        <end position="373"/>
    </location>
</feature>
<feature type="compositionally biased region" description="Basic and acidic residues" evidence="14">
    <location>
        <begin position="330"/>
        <end position="341"/>
    </location>
</feature>
<feature type="compositionally biased region" description="Polar residues" evidence="14">
    <location>
        <begin position="124"/>
        <end position="142"/>
    </location>
</feature>
<feature type="region of interest" description="Disordered" evidence="14">
    <location>
        <begin position="775"/>
        <end position="833"/>
    </location>
</feature>
<dbReference type="GO" id="GO:0032259">
    <property type="term" value="P:methylation"/>
    <property type="evidence" value="ECO:0007669"/>
    <property type="project" value="UniProtKB-KW"/>
</dbReference>
<feature type="compositionally biased region" description="Polar residues" evidence="14">
    <location>
        <begin position="103"/>
        <end position="115"/>
    </location>
</feature>
<dbReference type="PROSITE" id="PS51038">
    <property type="entry name" value="BAH"/>
    <property type="match status" value="1"/>
</dbReference>
<dbReference type="PROSITE" id="PS51215">
    <property type="entry name" value="AWS"/>
    <property type="match status" value="1"/>
</dbReference>
<evidence type="ECO:0000313" key="20">
    <source>
        <dbReference type="EnsemblMetazoa" id="XP_019764020.1"/>
    </source>
</evidence>
<feature type="domain" description="Bromo" evidence="15">
    <location>
        <begin position="1807"/>
        <end position="1877"/>
    </location>
</feature>
<dbReference type="GO" id="GO:0042800">
    <property type="term" value="F:histone H3K4 methyltransferase activity"/>
    <property type="evidence" value="ECO:0007669"/>
    <property type="project" value="TreeGrafter"/>
</dbReference>
<dbReference type="CDD" id="cd04717">
    <property type="entry name" value="BAH_polybromo"/>
    <property type="match status" value="1"/>
</dbReference>
<feature type="compositionally biased region" description="Low complexity" evidence="14">
    <location>
        <begin position="393"/>
        <end position="415"/>
    </location>
</feature>
<dbReference type="Pfam" id="PF01426">
    <property type="entry name" value="BAH"/>
    <property type="match status" value="1"/>
</dbReference>
<feature type="compositionally biased region" description="Basic and acidic residues" evidence="14">
    <location>
        <begin position="794"/>
        <end position="805"/>
    </location>
</feature>
<dbReference type="EnsemblMetazoa" id="XM_019908461.1">
    <property type="protein sequence ID" value="XP_019764020.1"/>
    <property type="gene ID" value="LOC109540203"/>
</dbReference>
<name>A0AAR5PSM9_DENPD</name>
<dbReference type="SMART" id="SM00297">
    <property type="entry name" value="BROMO"/>
    <property type="match status" value="1"/>
</dbReference>
<feature type="region of interest" description="Disordered" evidence="14">
    <location>
        <begin position="1650"/>
        <end position="1692"/>
    </location>
</feature>
<feature type="domain" description="AWS" evidence="19">
    <location>
        <begin position="1460"/>
        <end position="1501"/>
    </location>
</feature>
<dbReference type="Gene3D" id="2.30.30.490">
    <property type="match status" value="1"/>
</dbReference>
<feature type="region of interest" description="Disordered" evidence="14">
    <location>
        <begin position="434"/>
        <end position="496"/>
    </location>
</feature>
<dbReference type="InterPro" id="IPR001025">
    <property type="entry name" value="BAH_dom"/>
</dbReference>
<keyword evidence="21" id="KW-1185">Reference proteome</keyword>
<feature type="compositionally biased region" description="Polar residues" evidence="14">
    <location>
        <begin position="819"/>
        <end position="833"/>
    </location>
</feature>
<keyword evidence="7" id="KW-0479">Metal-binding</keyword>
<feature type="compositionally biased region" description="Polar residues" evidence="14">
    <location>
        <begin position="469"/>
        <end position="484"/>
    </location>
</feature>
<dbReference type="SUPFAM" id="SSF82199">
    <property type="entry name" value="SET domain"/>
    <property type="match status" value="1"/>
</dbReference>
<dbReference type="SMART" id="SM00439">
    <property type="entry name" value="BAH"/>
    <property type="match status" value="1"/>
</dbReference>
<feature type="compositionally biased region" description="Low complexity" evidence="14">
    <location>
        <begin position="229"/>
        <end position="245"/>
    </location>
</feature>
<dbReference type="InterPro" id="IPR003616">
    <property type="entry name" value="Post-SET_dom"/>
</dbReference>
<feature type="compositionally biased region" description="Basic and acidic residues" evidence="14">
    <location>
        <begin position="284"/>
        <end position="299"/>
    </location>
</feature>
<feature type="compositionally biased region" description="Low complexity" evidence="14">
    <location>
        <begin position="733"/>
        <end position="742"/>
    </location>
</feature>
<organism evidence="20 21">
    <name type="scientific">Dendroctonus ponderosae</name>
    <name type="common">Mountain pine beetle</name>
    <dbReference type="NCBI Taxonomy" id="77166"/>
    <lineage>
        <taxon>Eukaryota</taxon>
        <taxon>Metazoa</taxon>
        <taxon>Ecdysozoa</taxon>
        <taxon>Arthropoda</taxon>
        <taxon>Hexapoda</taxon>
        <taxon>Insecta</taxon>
        <taxon>Pterygota</taxon>
        <taxon>Neoptera</taxon>
        <taxon>Endopterygota</taxon>
        <taxon>Coleoptera</taxon>
        <taxon>Polyphaga</taxon>
        <taxon>Cucujiformia</taxon>
        <taxon>Curculionidae</taxon>
        <taxon>Scolytinae</taxon>
        <taxon>Dendroctonus</taxon>
    </lineage>
</organism>
<dbReference type="FunFam" id="3.30.40.10:FF:000113">
    <property type="entry name" value="Histone-lysine N-methyltransferase"/>
    <property type="match status" value="1"/>
</dbReference>
<keyword evidence="3" id="KW-0158">Chromosome</keyword>
<dbReference type="PROSITE" id="PS50014">
    <property type="entry name" value="BROMODOMAIN_2"/>
    <property type="match status" value="1"/>
</dbReference>
<evidence type="ECO:0000256" key="6">
    <source>
        <dbReference type="ARBA" id="ARBA00022691"/>
    </source>
</evidence>
<dbReference type="InterPro" id="IPR043319">
    <property type="entry name" value="PHD_ASH1L"/>
</dbReference>
<feature type="compositionally biased region" description="Basic and acidic residues" evidence="14">
    <location>
        <begin position="976"/>
        <end position="994"/>
    </location>
</feature>
<evidence type="ECO:0008006" key="22">
    <source>
        <dbReference type="Google" id="ProtNLM"/>
    </source>
</evidence>
<feature type="compositionally biased region" description="Low complexity" evidence="14">
    <location>
        <begin position="153"/>
        <end position="162"/>
    </location>
</feature>
<dbReference type="GO" id="GO:0008270">
    <property type="term" value="F:zinc ion binding"/>
    <property type="evidence" value="ECO:0007669"/>
    <property type="project" value="UniProtKB-KW"/>
</dbReference>
<keyword evidence="5" id="KW-0808">Transferase</keyword>
<feature type="compositionally biased region" description="Basic residues" evidence="14">
    <location>
        <begin position="379"/>
        <end position="392"/>
    </location>
</feature>
<dbReference type="SMART" id="SM00384">
    <property type="entry name" value="AT_hook"/>
    <property type="match status" value="3"/>
</dbReference>
<dbReference type="PROSITE" id="PS50280">
    <property type="entry name" value="SET"/>
    <property type="match status" value="1"/>
</dbReference>
<dbReference type="InterPro" id="IPR011011">
    <property type="entry name" value="Znf_FYVE_PHD"/>
</dbReference>
<feature type="compositionally biased region" description="Basic and acidic residues" evidence="14">
    <location>
        <begin position="574"/>
        <end position="598"/>
    </location>
</feature>
<feature type="compositionally biased region" description="Polar residues" evidence="14">
    <location>
        <begin position="608"/>
        <end position="629"/>
    </location>
</feature>
<dbReference type="SMART" id="SM00570">
    <property type="entry name" value="AWS"/>
    <property type="match status" value="1"/>
</dbReference>
<keyword evidence="12" id="KW-0539">Nucleus</keyword>
<dbReference type="CDD" id="cd19174">
    <property type="entry name" value="SET_ASH1L"/>
    <property type="match status" value="1"/>
</dbReference>
<dbReference type="CDD" id="cd15548">
    <property type="entry name" value="PHD_ASH1L"/>
    <property type="match status" value="1"/>
</dbReference>
<proteinExistence type="predicted"/>
<keyword evidence="11 13" id="KW-0103">Bromodomain</keyword>
<feature type="compositionally biased region" description="Basic and acidic residues" evidence="14">
    <location>
        <begin position="248"/>
        <end position="261"/>
    </location>
</feature>
<evidence type="ECO:0000256" key="14">
    <source>
        <dbReference type="SAM" id="MobiDB-lite"/>
    </source>
</evidence>
<evidence type="ECO:0000259" key="18">
    <source>
        <dbReference type="PROSITE" id="PS51038"/>
    </source>
</evidence>
<dbReference type="SUPFAM" id="SSF47370">
    <property type="entry name" value="Bromodomain"/>
    <property type="match status" value="1"/>
</dbReference>
<dbReference type="Pfam" id="PF00439">
    <property type="entry name" value="Bromodomain"/>
    <property type="match status" value="1"/>
</dbReference>
<reference evidence="20" key="2">
    <citation type="submission" date="2024-08" db="UniProtKB">
        <authorList>
            <consortium name="EnsemblMetazoa"/>
        </authorList>
    </citation>
    <scope>IDENTIFICATION</scope>
</reference>
<evidence type="ECO:0000259" key="17">
    <source>
        <dbReference type="PROSITE" id="PS50868"/>
    </source>
</evidence>
<feature type="region of interest" description="Disordered" evidence="14">
    <location>
        <begin position="529"/>
        <end position="760"/>
    </location>
</feature>
<feature type="compositionally biased region" description="Basic and acidic residues" evidence="14">
    <location>
        <begin position="715"/>
        <end position="730"/>
    </location>
</feature>
<sequence>MAGNDGTTTELFTGWSSVVHQPEDEPEESELPSTVDIGALSAEPPEPSQKQDEAESDSESEDSEADSSNSDASASQESCSHSDSSDSDSSSSSQESTSRSPSPEFSVTSTQTNGLRLTIATVRKSISSPVNTAKRSLGPNKNQGKKKSDRKSSTSSCSNCSSDSDDSNDSDNKSEAKKQPGGRKAAPAVKGRLVNSATTKSCKEPEKAKQSPVATKNRAPATQMALKEGSIPKLKLSSSGSSIASGTKDQKPLALRDKEAVLNKSRISSSSNLRDAALPKTRSNTKDREPAPKDKERDAGVVGKLRSSAAVNASSKDLQKTRSANSAKISAKEQENPDHTPKAPTGNLKPQNASLNDSHKGSTKDRSAGKDEGTNSSKASRKKVRMKKRAKKMASLPLSRSSTYSSSDSESSDDLLPASCSLQEIRQEDLAAILPDQNECNDFNDFDENNKDSPATGDMSGSDMELPQQAINSLIQRTTESSSDGEGHQLPNPQTLFANSLLQQFVPNSPLVGPNGNSHLAVSIGESLSAGATSSGAAGAHAMSSKSSDHASSALNCEVSADAPSVKRGRGRPRRENGARKHKEDMLKTMRGAGEKGLQDFCGGPNVSPDSGIQNSPDHVSSPEPSLSPNPRLKHSALIKDEQKKSLCSSRRSKLEHLNSRPSSTERHSKRILSQASQERQVKLDERASRRSKMPEAQKAPEVPSQGKPNIIKLNQEKGSARKTSREQRRQLSRNSGSSRASSLEKAKEPVTKVPLTCNQLDRVLCANTDRVLYPPRRKVGRPPIRRPGRPPKHRVETSECKGPSDKPLLPPKGKSRIRLSSNAAQPTKPNANQNKAVSLQVPKILHSKHSQRHKKRKFKIFKSVVSSDPKIHQEIEKLVGDFSKFCVIGSKQTKEAAAEPAVKTLKKVAKKRRTTDYVEKKKRKQSVNATVDKVANSIEQRLPLKKRHYHLVSNGSENQATELGEQEETPAEPQDQSKAKAEKKEKGKEKDCKGLSKCANALKNHTNNNQYEVKVEKEASSHIEEAIEACIHKFSEEKVPKPDDTENKSVMATTPKKRHRLENFQELSSSLPEIKTEVSCSGNEDTLEKLKSSVTVESYINELKIKRNLMAQLPEDNNAAQPEHGEEPKIKKEASATVQVEKTVPVSPESTKKKVRKRRAYNRTGFPTIKRKKKKPISTSNLQATVVDIDDMPICDRVPKEGEEITKFLQRSSRANSSTPDLVRANLEVLDEVSECESLPQDERIDCDEDGDSSRCESVVDNLSDSRNKSDIADSETLSLLEFSIERLKSRLHQKTRKRNRDTRPLAEKANIYPKRRKRECSPASSVEPLLENRLRDSASASGDELSKKSKKAPKWKKKYLPAGLFSDFFKEEESKRQDAAKSSRILAYNAEDHPFGLLPPPYHCGRSLRRKMVDFQLPFDLWWQHTHSQLPGRDLVPSWNYRKIRTNVYNVKTNGGSCEPQSCNCKSTSDCDDDCINRLVLAECPTSHRCNNQRIQKHDWAPGIEKFMTEDKGWGVRTKEPINQGDFILEYVGEVVSDQEFKERMNSIYVNDTHHYCLHLDSGLVIDGHRMGGDGRFVNHSCEPNCEMQKWSVNGQFRMALFALRNIQPFEELSYDYNFSLFNPAEGQPCKCRSAQCRGVIGGKTQRIKQLPESTVPKNPGRVGRPRKTEAKKKPNSQKDNSATSTTVPPITQVVPQIQVKPMSHQQKCFILEHHCFLLRNLTKVRKVRDRSLSVTSNTIARLHTATPTDTSTFINQLNAIQKPRNMKTRKVAQAEDDPELNKTIKLATVLKNILSGLADLKGDKDESLSSHLYQLPSKRKLPEFFQKVQDPIDLSTIEQKVATGVYKTPEAFDMDMIKLFSGFAKFYGRNSDVGIAVAKLKKLYMATKQNNLPKLEGVLGNKPPPAFANCKKTNHEEDIIRCICGIPRDEGLMIQCERCMVWQHIECVKADASVASYHCEVCVPRPIDYEIPMDDFTEHGHRYYMTLMRGDLQLRQGDTVYVLRDIPIPGSDRKHTYETIGKIDYSELDIFRVERLWKDKDSGKRFAYGHHYLRPHETFHEPTRKFFSNEVMRVPLYEAVPVELVMEHCWVMDINTFCKGRPIGAQEEHVYICEYRVDKGAKMFSKVAKSKFPICTKSFAFEQFETRMKISRTYCPHDVDASLLKNGGVGRRRLDKDKEKLSSNEGAAQVAAAQLQSAPVPIQRSPAQQKARLNKILLNLLSKMPTKQIVDVSYLLEGGRRRKKQETKQ</sequence>
<feature type="region of interest" description="Disordered" evidence="14">
    <location>
        <begin position="1"/>
        <end position="415"/>
    </location>
</feature>
<feature type="compositionally biased region" description="Basic and acidic residues" evidence="14">
    <location>
        <begin position="1124"/>
        <end position="1135"/>
    </location>
</feature>
<feature type="compositionally biased region" description="Basic residues" evidence="14">
    <location>
        <begin position="1293"/>
        <end position="1302"/>
    </location>
</feature>
<evidence type="ECO:0000256" key="13">
    <source>
        <dbReference type="PROSITE-ProRule" id="PRU00035"/>
    </source>
</evidence>
<evidence type="ECO:0000256" key="10">
    <source>
        <dbReference type="ARBA" id="ARBA00022853"/>
    </source>
</evidence>
<keyword evidence="6" id="KW-0949">S-adenosyl-L-methionine</keyword>
<evidence type="ECO:0000256" key="3">
    <source>
        <dbReference type="ARBA" id="ARBA00022454"/>
    </source>
</evidence>
<dbReference type="KEGG" id="dpa:109540203"/>
<evidence type="ECO:0000256" key="5">
    <source>
        <dbReference type="ARBA" id="ARBA00022679"/>
    </source>
</evidence>
<dbReference type="SUPFAM" id="SSF57903">
    <property type="entry name" value="FYVE/PHD zinc finger"/>
    <property type="match status" value="1"/>
</dbReference>
<evidence type="ECO:0000256" key="8">
    <source>
        <dbReference type="ARBA" id="ARBA00022771"/>
    </source>
</evidence>
<dbReference type="CTD" id="40133"/>
<feature type="compositionally biased region" description="Polar residues" evidence="14">
    <location>
        <begin position="1680"/>
        <end position="1692"/>
    </location>
</feature>
<dbReference type="InterPro" id="IPR017956">
    <property type="entry name" value="AT_hook_DNA-bd_motif"/>
</dbReference>
<accession>A0AAR5PSM9</accession>
<dbReference type="Gene3D" id="3.30.40.10">
    <property type="entry name" value="Zinc/RING finger domain, C3HC4 (zinc finger)"/>
    <property type="match status" value="1"/>
</dbReference>
<feature type="compositionally biased region" description="Low complexity" evidence="14">
    <location>
        <begin position="529"/>
        <end position="554"/>
    </location>
</feature>
<dbReference type="GO" id="GO:0005654">
    <property type="term" value="C:nucleoplasm"/>
    <property type="evidence" value="ECO:0007669"/>
    <property type="project" value="TreeGrafter"/>
</dbReference>
<dbReference type="GO" id="GO:0003677">
    <property type="term" value="F:DNA binding"/>
    <property type="evidence" value="ECO:0007669"/>
    <property type="project" value="InterPro"/>
</dbReference>